<reference evidence="1" key="1">
    <citation type="journal article" date="2014" name="Front. Microbiol.">
        <title>High frequency of phylogenetically diverse reductive dehalogenase-homologous genes in deep subseafloor sedimentary metagenomes.</title>
        <authorList>
            <person name="Kawai M."/>
            <person name="Futagami T."/>
            <person name="Toyoda A."/>
            <person name="Takaki Y."/>
            <person name="Nishi S."/>
            <person name="Hori S."/>
            <person name="Arai W."/>
            <person name="Tsubouchi T."/>
            <person name="Morono Y."/>
            <person name="Uchiyama I."/>
            <person name="Ito T."/>
            <person name="Fujiyama A."/>
            <person name="Inagaki F."/>
            <person name="Takami H."/>
        </authorList>
    </citation>
    <scope>NUCLEOTIDE SEQUENCE</scope>
    <source>
        <strain evidence="1">Expedition CK06-06</strain>
    </source>
</reference>
<name>X1NIS5_9ZZZZ</name>
<accession>X1NIS5</accession>
<organism evidence="1">
    <name type="scientific">marine sediment metagenome</name>
    <dbReference type="NCBI Taxonomy" id="412755"/>
    <lineage>
        <taxon>unclassified sequences</taxon>
        <taxon>metagenomes</taxon>
        <taxon>ecological metagenomes</taxon>
    </lineage>
</organism>
<dbReference type="EMBL" id="BARV01014189">
    <property type="protein sequence ID" value="GAI30121.1"/>
    <property type="molecule type" value="Genomic_DNA"/>
</dbReference>
<evidence type="ECO:0000313" key="1">
    <source>
        <dbReference type="EMBL" id="GAI30121.1"/>
    </source>
</evidence>
<proteinExistence type="predicted"/>
<dbReference type="Gene3D" id="3.40.50.1820">
    <property type="entry name" value="alpha/beta hydrolase"/>
    <property type="match status" value="1"/>
</dbReference>
<dbReference type="InterPro" id="IPR029058">
    <property type="entry name" value="AB_hydrolase_fold"/>
</dbReference>
<gene>
    <name evidence="1" type="ORF">S06H3_25002</name>
</gene>
<comment type="caution">
    <text evidence="1">The sequence shown here is derived from an EMBL/GenBank/DDBJ whole genome shotgun (WGS) entry which is preliminary data.</text>
</comment>
<protein>
    <submittedName>
        <fullName evidence="1">Uncharacterized protein</fullName>
    </submittedName>
</protein>
<sequence>KFPVIIGLHGHRETNVIFRDNYFGIDFVARGFLVIIPTFRAMNIDKEEDAVTRKLCLNGFTLMGLRVYETLLVIKYLKYLD</sequence>
<feature type="non-terminal residue" evidence="1">
    <location>
        <position position="81"/>
    </location>
</feature>
<feature type="non-terminal residue" evidence="1">
    <location>
        <position position="1"/>
    </location>
</feature>
<dbReference type="AlphaFoldDB" id="X1NIS5"/>